<evidence type="ECO:0000313" key="2">
    <source>
        <dbReference type="EMBL" id="ALR75826.1"/>
    </source>
</evidence>
<gene>
    <name evidence="2" type="ORF">AO703_05770</name>
</gene>
<accession>A0A806X2U6</accession>
<sequence length="120" mass="12665">MFIWMITNEGLVKIIASALLTFGSIVLAFRVKSLIGLIADVLNAHEKALGEIKEISENSKWNNAGRLSVAVDAGLKNGMAVAIDRFNARKGAALLVVGFGSLALGGGLNFAIGILMNFFS</sequence>
<evidence type="ECO:0000313" key="3">
    <source>
        <dbReference type="Proteomes" id="UP000069162"/>
    </source>
</evidence>
<dbReference type="RefSeq" id="WP_062740561.1">
    <property type="nucleotide sequence ID" value="NZ_CP012871.1"/>
</dbReference>
<protein>
    <submittedName>
        <fullName evidence="2">Uncharacterized protein</fullName>
    </submittedName>
</protein>
<dbReference type="KEGG" id="kle:AO703_05770"/>
<proteinExistence type="predicted"/>
<dbReference type="Proteomes" id="UP000069162">
    <property type="component" value="Chromosome"/>
</dbReference>
<dbReference type="OrthoDB" id="9879963at2"/>
<dbReference type="EMBL" id="CP012871">
    <property type="protein sequence ID" value="ALR75826.1"/>
    <property type="molecule type" value="Genomic_DNA"/>
</dbReference>
<feature type="transmembrane region" description="Helical" evidence="1">
    <location>
        <begin position="92"/>
        <end position="119"/>
    </location>
</feature>
<reference evidence="3" key="1">
    <citation type="submission" date="2015-10" db="EMBL/GenBank/DDBJ databases">
        <title>Complete Genome Sequencing of Klebsiella sp. strain G5.</title>
        <authorList>
            <person name="Chan K.-G."/>
            <person name="Chen J.-W."/>
        </authorList>
    </citation>
    <scope>NUCLEOTIDE SEQUENCE [LARGE SCALE GENOMIC DNA]</scope>
    <source>
        <strain evidence="3">G5</strain>
    </source>
</reference>
<feature type="transmembrane region" description="Helical" evidence="1">
    <location>
        <begin position="12"/>
        <end position="29"/>
    </location>
</feature>
<keyword evidence="1" id="KW-0812">Transmembrane</keyword>
<keyword evidence="1" id="KW-0472">Membrane</keyword>
<dbReference type="AlphaFoldDB" id="A0A806X2U6"/>
<name>A0A806X2U6_9ENTR</name>
<keyword evidence="1" id="KW-1133">Transmembrane helix</keyword>
<evidence type="ECO:0000256" key="1">
    <source>
        <dbReference type="SAM" id="Phobius"/>
    </source>
</evidence>
<organism evidence="2 3">
    <name type="scientific">[Enterobacter] lignolyticus</name>
    <dbReference type="NCBI Taxonomy" id="1334193"/>
    <lineage>
        <taxon>Bacteria</taxon>
        <taxon>Pseudomonadati</taxon>
        <taxon>Pseudomonadota</taxon>
        <taxon>Gammaproteobacteria</taxon>
        <taxon>Enterobacterales</taxon>
        <taxon>Enterobacteriaceae</taxon>
        <taxon>Pluralibacter</taxon>
    </lineage>
</organism>